<dbReference type="AlphaFoldDB" id="A0A0H2M6M9"/>
<feature type="compositionally biased region" description="Low complexity" evidence="1">
    <location>
        <begin position="23"/>
        <end position="46"/>
    </location>
</feature>
<evidence type="ECO:0000256" key="1">
    <source>
        <dbReference type="SAM" id="MobiDB-lite"/>
    </source>
</evidence>
<dbReference type="RefSeq" id="WP_230682805.1">
    <property type="nucleotide sequence ID" value="NZ_JZWI01000006.1"/>
</dbReference>
<proteinExistence type="predicted"/>
<evidence type="ECO:0000313" key="2">
    <source>
        <dbReference type="EMBL" id="KLN57766.1"/>
    </source>
</evidence>
<comment type="caution">
    <text evidence="2">The sequence shown here is derived from an EMBL/GenBank/DDBJ whole genome shotgun (WGS) entry which is preliminary data.</text>
</comment>
<gene>
    <name evidence="2" type="ORF">VPARA_12790</name>
</gene>
<feature type="region of interest" description="Disordered" evidence="1">
    <location>
        <begin position="1"/>
        <end position="91"/>
    </location>
</feature>
<feature type="compositionally biased region" description="Low complexity" evidence="1">
    <location>
        <begin position="73"/>
        <end position="90"/>
    </location>
</feature>
<protein>
    <submittedName>
        <fullName evidence="2">Uncharacterized protein</fullName>
    </submittedName>
</protein>
<evidence type="ECO:0000313" key="3">
    <source>
        <dbReference type="Proteomes" id="UP000035170"/>
    </source>
</evidence>
<keyword evidence="3" id="KW-1185">Reference proteome</keyword>
<dbReference type="Proteomes" id="UP000035170">
    <property type="component" value="Unassembled WGS sequence"/>
</dbReference>
<dbReference type="EMBL" id="JZWI01000006">
    <property type="protein sequence ID" value="KLN57766.1"/>
    <property type="molecule type" value="Genomic_DNA"/>
</dbReference>
<organism evidence="2 3">
    <name type="scientific">Variovorax paradoxus</name>
    <dbReference type="NCBI Taxonomy" id="34073"/>
    <lineage>
        <taxon>Bacteria</taxon>
        <taxon>Pseudomonadati</taxon>
        <taxon>Pseudomonadota</taxon>
        <taxon>Betaproteobacteria</taxon>
        <taxon>Burkholderiales</taxon>
        <taxon>Comamonadaceae</taxon>
        <taxon>Variovorax</taxon>
    </lineage>
</organism>
<name>A0A0H2M6M9_VARPD</name>
<feature type="compositionally biased region" description="Basic residues" evidence="1">
    <location>
        <begin position="60"/>
        <end position="72"/>
    </location>
</feature>
<dbReference type="PATRIC" id="fig|34073.19.peg.1301"/>
<accession>A0A0H2M6M9</accession>
<reference evidence="2 3" key="1">
    <citation type="submission" date="2015-03" db="EMBL/GenBank/DDBJ databases">
        <title>Genome sequence of Variovorax paradoxus TBEA6.</title>
        <authorList>
            <person name="Poehlein A."/>
            <person name="Schuldes J."/>
            <person name="Wuebbeler J.H."/>
            <person name="Hiessl S."/>
            <person name="Steinbuechel A."/>
            <person name="Daniel R."/>
        </authorList>
    </citation>
    <scope>NUCLEOTIDE SEQUENCE [LARGE SCALE GENOMIC DNA]</scope>
    <source>
        <strain evidence="2 3">TBEA6</strain>
    </source>
</reference>
<sequence length="215" mass="22517">MADFGLTHNEMTSAPSDANDPGALASTAQPPAASTAPATTQLAAKKAPVRKPKVAATKKAAVKKVSSRKAKPAKPVVTKSSAKKAAVSKKAIAKRTEPLKAKAVKAVVALPQAAQPMVRRAGPATSAQAVVSESAREAAKAKTKLVRDSFTMPQQDFDLIAVLKDRALGFKRPAKKSELLRAGLYALQQLTDTQLRGALDSLVPLKAGRPKKKIN</sequence>